<dbReference type="OrthoDB" id="4760806at2"/>
<organism evidence="2 3">
    <name type="scientific">Sphingomonas aracearum</name>
    <dbReference type="NCBI Taxonomy" id="2283317"/>
    <lineage>
        <taxon>Bacteria</taxon>
        <taxon>Pseudomonadati</taxon>
        <taxon>Pseudomonadota</taxon>
        <taxon>Alphaproteobacteria</taxon>
        <taxon>Sphingomonadales</taxon>
        <taxon>Sphingomonadaceae</taxon>
        <taxon>Sphingomonas</taxon>
    </lineage>
</organism>
<keyword evidence="1" id="KW-0732">Signal</keyword>
<accession>A0A369VZY7</accession>
<reference evidence="2 3" key="1">
    <citation type="submission" date="2018-07" db="EMBL/GenBank/DDBJ databases">
        <title>a novel species of Sphingomonas isolated from the rhizosphere soil of Araceae plant.</title>
        <authorList>
            <person name="Zhiyong W."/>
            <person name="Qinglan Z."/>
            <person name="Zhiwei F."/>
            <person name="Ding X."/>
            <person name="Gejiao W."/>
            <person name="Shixue Z."/>
        </authorList>
    </citation>
    <scope>NUCLEOTIDE SEQUENCE [LARGE SCALE GENOMIC DNA]</scope>
    <source>
        <strain evidence="2 3">WZY 27</strain>
    </source>
</reference>
<evidence type="ECO:0008006" key="4">
    <source>
        <dbReference type="Google" id="ProtNLM"/>
    </source>
</evidence>
<keyword evidence="3" id="KW-1185">Reference proteome</keyword>
<dbReference type="AlphaFoldDB" id="A0A369VZY7"/>
<feature type="signal peptide" evidence="1">
    <location>
        <begin position="1"/>
        <end position="22"/>
    </location>
</feature>
<protein>
    <recommendedName>
        <fullName evidence="4">DUF3298 domain-containing protein</fullName>
    </recommendedName>
</protein>
<evidence type="ECO:0000313" key="3">
    <source>
        <dbReference type="Proteomes" id="UP000253918"/>
    </source>
</evidence>
<dbReference type="RefSeq" id="WP_114686263.1">
    <property type="nucleotide sequence ID" value="NZ_QQNB01000001.1"/>
</dbReference>
<name>A0A369VZY7_9SPHN</name>
<comment type="caution">
    <text evidence="2">The sequence shown here is derived from an EMBL/GenBank/DDBJ whole genome shotgun (WGS) entry which is preliminary data.</text>
</comment>
<evidence type="ECO:0000256" key="1">
    <source>
        <dbReference type="SAM" id="SignalP"/>
    </source>
</evidence>
<proteinExistence type="predicted"/>
<dbReference type="Proteomes" id="UP000253918">
    <property type="component" value="Unassembled WGS sequence"/>
</dbReference>
<gene>
    <name evidence="2" type="ORF">DVW87_02980</name>
</gene>
<sequence length="369" mass="38763">MAGALAVLATALLAGSAQPASAGDRAPEPAWAGVWQGQVGSLPVRACLARDGLGGGFGSYYYLSRLRPIRLEQAGGSRVWAEKADRPQGTAGPSWTFATVGPRLLAGSWRYGARRLPFRLTRLAAGDEEPCAGVAFNGPRLRFLRVASTPARLAGESYTRLTFDAGPAFPDVKLESFALTGTDAASVRINARLRELMPASATGSDWYGCITGALASPSGGGDYEARVTPTLITPRWLAATELVGYYCGGAHPDGTNSSLVFDRTTGREVDLHGWLAPGAIDRRDHGVALRSAFRDFLLARAGELEAECRETLNTAEFWDIGLSRAGLSFTPELPHVVAACANPVAVPWAPLSPWLGAAGKAGAATLAGR</sequence>
<feature type="chain" id="PRO_5017066989" description="DUF3298 domain-containing protein" evidence="1">
    <location>
        <begin position="23"/>
        <end position="369"/>
    </location>
</feature>
<dbReference type="EMBL" id="QQNB01000001">
    <property type="protein sequence ID" value="RDE06680.1"/>
    <property type="molecule type" value="Genomic_DNA"/>
</dbReference>
<evidence type="ECO:0000313" key="2">
    <source>
        <dbReference type="EMBL" id="RDE06680.1"/>
    </source>
</evidence>